<accession>A0A8A1LYP2</accession>
<reference evidence="2" key="1">
    <citation type="submission" date="2021-01" db="EMBL/GenBank/DDBJ databases">
        <title>Chromosome-level genome assembly of a human fungal pathogen reveals clustering of transcriptionally co-regulated genes.</title>
        <authorList>
            <person name="Voorhies M."/>
            <person name="Cohen S."/>
            <person name="Shea T.P."/>
            <person name="Petrus S."/>
            <person name="Munoz J.F."/>
            <person name="Poplawski S."/>
            <person name="Goldman W.E."/>
            <person name="Michael T."/>
            <person name="Cuomo C.A."/>
            <person name="Sil A."/>
            <person name="Beyhan S."/>
        </authorList>
    </citation>
    <scope>NUCLEOTIDE SEQUENCE</scope>
    <source>
        <strain evidence="2">WU24</strain>
    </source>
</reference>
<evidence type="ECO:0000313" key="2">
    <source>
        <dbReference type="EMBL" id="QSS58871.1"/>
    </source>
</evidence>
<name>A0A8A1LYP2_AJECA</name>
<dbReference type="OrthoDB" id="4178540at2759"/>
<proteinExistence type="predicted"/>
<keyword evidence="1" id="KW-0732">Signal</keyword>
<dbReference type="EMBL" id="CP069109">
    <property type="protein sequence ID" value="QSS58871.1"/>
    <property type="molecule type" value="Genomic_DNA"/>
</dbReference>
<dbReference type="Proteomes" id="UP000663671">
    <property type="component" value="Chromosome 2"/>
</dbReference>
<dbReference type="VEuPathDB" id="FungiDB:I7I51_08301"/>
<organism evidence="2 3">
    <name type="scientific">Ajellomyces capsulatus</name>
    <name type="common">Darling's disease fungus</name>
    <name type="synonym">Histoplasma capsulatum</name>
    <dbReference type="NCBI Taxonomy" id="5037"/>
    <lineage>
        <taxon>Eukaryota</taxon>
        <taxon>Fungi</taxon>
        <taxon>Dikarya</taxon>
        <taxon>Ascomycota</taxon>
        <taxon>Pezizomycotina</taxon>
        <taxon>Eurotiomycetes</taxon>
        <taxon>Eurotiomycetidae</taxon>
        <taxon>Onygenales</taxon>
        <taxon>Ajellomycetaceae</taxon>
        <taxon>Histoplasma</taxon>
    </lineage>
</organism>
<feature type="signal peptide" evidence="1">
    <location>
        <begin position="1"/>
        <end position="17"/>
    </location>
</feature>
<protein>
    <submittedName>
        <fullName evidence="2">F-box domain-containing protein</fullName>
    </submittedName>
</protein>
<gene>
    <name evidence="2" type="ORF">I7I51_08301</name>
</gene>
<dbReference type="AlphaFoldDB" id="A0A8A1LYP2"/>
<evidence type="ECO:0000256" key="1">
    <source>
        <dbReference type="SAM" id="SignalP"/>
    </source>
</evidence>
<evidence type="ECO:0000313" key="3">
    <source>
        <dbReference type="Proteomes" id="UP000663671"/>
    </source>
</evidence>
<sequence>MHYFSFTSLGFAGLALCVATNDVLDRENGRPHDFIYWQDKQNNNVDYHGLPENMRTKSAGFHHIGNDGILRVFNEAGEVIDYAQPSIDELKTMIEISPLSPEERQSMLNVWSGMDNVQISMEQIWQPPTDLLPLKLADPEAFAREVKNRKQQQARYQSSKPNPLLRRDSPSHCLHVECHKSEICWYSHCSWCFFVGASPIGTCRGER</sequence>
<feature type="chain" id="PRO_5034214353" evidence="1">
    <location>
        <begin position="18"/>
        <end position="207"/>
    </location>
</feature>